<dbReference type="GO" id="GO:0016874">
    <property type="term" value="F:ligase activity"/>
    <property type="evidence" value="ECO:0007669"/>
    <property type="project" value="UniProtKB-KW"/>
</dbReference>
<comment type="caution">
    <text evidence="1">The sequence shown here is derived from an EMBL/GenBank/DDBJ whole genome shotgun (WGS) entry which is preliminary data.</text>
</comment>
<sequence>MITDSNPDFVDSAMNQLADYFDDLARGKVQVPRQPVTTRIREQIQDQEVLAYHDLLVAQTGPLFAHFLASVPGILEELSHVGVTLARYTHERRKQDDRAFTLWEIDAFDGSSGRALAKYAKGAIRTLTNSPNKANQIHFDAHADKELCAFHSGSFLQVSREIVAQALDSQGLFRGVDYLYEMAAFQFYGRNRDEHLRGVSSFLREDGLAFFLEKLNQPEIDEYHRRERVKDEQHKSHYFSEEEIAWKKNAMLSQMKNGQILFSDFVEAASRYFSHVYLIWNGTNFYEFVASNNERSITQFIELLGQPIIPNGFCFEHPVVRVLSQPAAGC</sequence>
<dbReference type="Proteomes" id="UP000031535">
    <property type="component" value="Unassembled WGS sequence"/>
</dbReference>
<dbReference type="RefSeq" id="WP_040068266.1">
    <property type="nucleotide sequence ID" value="NZ_JXDG01000040.1"/>
</dbReference>
<name>A0A0C2I8B7_9PSED</name>
<keyword evidence="2" id="KW-1185">Reference proteome</keyword>
<evidence type="ECO:0000313" key="1">
    <source>
        <dbReference type="EMBL" id="KIH83120.1"/>
    </source>
</evidence>
<proteinExistence type="predicted"/>
<evidence type="ECO:0000313" key="2">
    <source>
        <dbReference type="Proteomes" id="UP000031535"/>
    </source>
</evidence>
<dbReference type="STRING" id="226910.UCMB321_3070"/>
<organism evidence="1 2">
    <name type="scientific">Pseudomonas batumici</name>
    <dbReference type="NCBI Taxonomy" id="226910"/>
    <lineage>
        <taxon>Bacteria</taxon>
        <taxon>Pseudomonadati</taxon>
        <taxon>Pseudomonadota</taxon>
        <taxon>Gammaproteobacteria</taxon>
        <taxon>Pseudomonadales</taxon>
        <taxon>Pseudomonadaceae</taxon>
        <taxon>Pseudomonas</taxon>
    </lineage>
</organism>
<protein>
    <submittedName>
        <fullName evidence="1">Long-chain-fatty-acid--CoA ligase</fullName>
    </submittedName>
</protein>
<accession>A0A0C2I8B7</accession>
<dbReference type="EMBL" id="JXDG01000040">
    <property type="protein sequence ID" value="KIH83120.1"/>
    <property type="molecule type" value="Genomic_DNA"/>
</dbReference>
<keyword evidence="1" id="KW-0436">Ligase</keyword>
<gene>
    <name evidence="1" type="ORF">UCMB321_3070</name>
</gene>
<dbReference type="PATRIC" id="fig|226910.6.peg.3059"/>
<reference evidence="1 2" key="1">
    <citation type="submission" date="2015-01" db="EMBL/GenBank/DDBJ databases">
        <title>Complete genome of Pseudomonas batumici UCM B-321 producer of the batumin antibiotic with strong antistaphilococcal and potential anticancer activity.</title>
        <authorList>
            <person name="Klochko V.V."/>
            <person name="Zelena L.B."/>
            <person name="Elena K.A."/>
            <person name="Reva O.N."/>
        </authorList>
    </citation>
    <scope>NUCLEOTIDE SEQUENCE [LARGE SCALE GENOMIC DNA]</scope>
    <source>
        <strain evidence="1 2">UCM B-321</strain>
    </source>
</reference>
<dbReference type="AlphaFoldDB" id="A0A0C2I8B7"/>